<dbReference type="InterPro" id="IPR020904">
    <property type="entry name" value="Sc_DH/Rdtase_CS"/>
</dbReference>
<dbReference type="PRINTS" id="PR00081">
    <property type="entry name" value="GDHRDH"/>
</dbReference>
<proteinExistence type="inferred from homology"/>
<keyword evidence="2" id="KW-0560">Oxidoreductase</keyword>
<dbReference type="PANTHER" id="PTHR44196:SF1">
    <property type="entry name" value="DEHYDROGENASE_REDUCTASE SDR FAMILY MEMBER 7B"/>
    <property type="match status" value="1"/>
</dbReference>
<accession>A0A3B0ZPR1</accession>
<dbReference type="PROSITE" id="PS00061">
    <property type="entry name" value="ADH_SHORT"/>
    <property type="match status" value="1"/>
</dbReference>
<dbReference type="InterPro" id="IPR002347">
    <property type="entry name" value="SDR_fam"/>
</dbReference>
<comment type="similarity">
    <text evidence="1">Belongs to the short-chain dehydrogenases/reductases (SDR) family.</text>
</comment>
<evidence type="ECO:0000256" key="1">
    <source>
        <dbReference type="ARBA" id="ARBA00006484"/>
    </source>
</evidence>
<evidence type="ECO:0000313" key="4">
    <source>
        <dbReference type="EMBL" id="VAW93661.1"/>
    </source>
</evidence>
<keyword evidence="3" id="KW-1133">Transmembrane helix</keyword>
<dbReference type="EMBL" id="UOFS01000013">
    <property type="protein sequence ID" value="VAW93661.1"/>
    <property type="molecule type" value="Genomic_DNA"/>
</dbReference>
<name>A0A3B0ZPR1_9ZZZZ</name>
<reference evidence="4" key="1">
    <citation type="submission" date="2018-06" db="EMBL/GenBank/DDBJ databases">
        <authorList>
            <person name="Zhirakovskaya E."/>
        </authorList>
    </citation>
    <scope>NUCLEOTIDE SEQUENCE</scope>
</reference>
<dbReference type="Pfam" id="PF00106">
    <property type="entry name" value="adh_short"/>
    <property type="match status" value="1"/>
</dbReference>
<evidence type="ECO:0000256" key="2">
    <source>
        <dbReference type="ARBA" id="ARBA00023002"/>
    </source>
</evidence>
<dbReference type="GO" id="GO:0016491">
    <property type="term" value="F:oxidoreductase activity"/>
    <property type="evidence" value="ECO:0007669"/>
    <property type="project" value="UniProtKB-KW"/>
</dbReference>
<dbReference type="GO" id="GO:0016020">
    <property type="term" value="C:membrane"/>
    <property type="evidence" value="ECO:0007669"/>
    <property type="project" value="TreeGrafter"/>
</dbReference>
<sequence length="244" mass="27434">MNIVILGATSAIAQSVARRYAGPDVNFILVARNKEKLDIVEKDLISIGAASIDQYVLDFDEQHERIDFVDYLKSKDIKIDLVFLAYGVMYTQDECEKDVNKTLDLISSNYNSVVILLTMLSGLLIKNKSGCIAVITSVAGDRGRKSNFIYGSAKAGVTTYLEGLRYKLYEYGVSVITLKPGFIDTPMTKDCQKGLLWVSPDTAGKYIVKAIRNKKTVAYIPPFWFWIMLIIKNIPAFIFRKLNF</sequence>
<keyword evidence="3" id="KW-0812">Transmembrane</keyword>
<feature type="transmembrane region" description="Helical" evidence="3">
    <location>
        <begin position="223"/>
        <end position="239"/>
    </location>
</feature>
<dbReference type="SUPFAM" id="SSF51735">
    <property type="entry name" value="NAD(P)-binding Rossmann-fold domains"/>
    <property type="match status" value="1"/>
</dbReference>
<dbReference type="AlphaFoldDB" id="A0A3B0ZPR1"/>
<keyword evidence="3" id="KW-0472">Membrane</keyword>
<gene>
    <name evidence="4" type="ORF">MNBD_GAMMA22-815</name>
</gene>
<dbReference type="InterPro" id="IPR036291">
    <property type="entry name" value="NAD(P)-bd_dom_sf"/>
</dbReference>
<evidence type="ECO:0000256" key="3">
    <source>
        <dbReference type="SAM" id="Phobius"/>
    </source>
</evidence>
<dbReference type="Gene3D" id="3.40.50.720">
    <property type="entry name" value="NAD(P)-binding Rossmann-like Domain"/>
    <property type="match status" value="1"/>
</dbReference>
<organism evidence="4">
    <name type="scientific">hydrothermal vent metagenome</name>
    <dbReference type="NCBI Taxonomy" id="652676"/>
    <lineage>
        <taxon>unclassified sequences</taxon>
        <taxon>metagenomes</taxon>
        <taxon>ecological metagenomes</taxon>
    </lineage>
</organism>
<protein>
    <submittedName>
        <fullName evidence="4">Oxidoreductase, short-chain dehydrogenase/reductase family</fullName>
    </submittedName>
</protein>
<dbReference type="PANTHER" id="PTHR44196">
    <property type="entry name" value="DEHYDROGENASE/REDUCTASE SDR FAMILY MEMBER 7B"/>
    <property type="match status" value="1"/>
</dbReference>